<dbReference type="SMART" id="SM01120">
    <property type="entry name" value="Dak2"/>
    <property type="match status" value="1"/>
</dbReference>
<protein>
    <submittedName>
        <fullName evidence="4">DAK2 domain-containing protein</fullName>
    </submittedName>
</protein>
<dbReference type="Proteomes" id="UP000316092">
    <property type="component" value="Unassembled WGS sequence"/>
</dbReference>
<dbReference type="EMBL" id="VKDB01000039">
    <property type="protein sequence ID" value="TSA79628.1"/>
    <property type="molecule type" value="Genomic_DNA"/>
</dbReference>
<evidence type="ECO:0000313" key="5">
    <source>
        <dbReference type="Proteomes" id="UP000316092"/>
    </source>
</evidence>
<dbReference type="RefSeq" id="WP_143722116.1">
    <property type="nucleotide sequence ID" value="NZ_VKDB01000039.1"/>
</dbReference>
<gene>
    <name evidence="4" type="ORF">FNU79_17685</name>
</gene>
<evidence type="ECO:0000259" key="3">
    <source>
        <dbReference type="PROSITE" id="PS51480"/>
    </source>
</evidence>
<dbReference type="PROSITE" id="PS51480">
    <property type="entry name" value="DHAL"/>
    <property type="match status" value="1"/>
</dbReference>
<feature type="domain" description="DhaL" evidence="3">
    <location>
        <begin position="8"/>
        <end position="209"/>
    </location>
</feature>
<dbReference type="GO" id="GO:0004371">
    <property type="term" value="F:glycerone kinase activity"/>
    <property type="evidence" value="ECO:0007669"/>
    <property type="project" value="InterPro"/>
</dbReference>
<dbReference type="Pfam" id="PF02734">
    <property type="entry name" value="Dak2"/>
    <property type="match status" value="1"/>
</dbReference>
<dbReference type="AlphaFoldDB" id="A0A553UHD7"/>
<evidence type="ECO:0000256" key="2">
    <source>
        <dbReference type="ARBA" id="ARBA00022777"/>
    </source>
</evidence>
<dbReference type="GO" id="GO:0019563">
    <property type="term" value="P:glycerol catabolic process"/>
    <property type="evidence" value="ECO:0007669"/>
    <property type="project" value="TreeGrafter"/>
</dbReference>
<dbReference type="PANTHER" id="PTHR28629">
    <property type="entry name" value="TRIOKINASE/FMN CYCLASE"/>
    <property type="match status" value="1"/>
</dbReference>
<organism evidence="4 5">
    <name type="scientific">Deinococcus detaillensis</name>
    <dbReference type="NCBI Taxonomy" id="2592048"/>
    <lineage>
        <taxon>Bacteria</taxon>
        <taxon>Thermotogati</taxon>
        <taxon>Deinococcota</taxon>
        <taxon>Deinococci</taxon>
        <taxon>Deinococcales</taxon>
        <taxon>Deinococcaceae</taxon>
        <taxon>Deinococcus</taxon>
    </lineage>
</organism>
<keyword evidence="1" id="KW-0808">Transferase</keyword>
<comment type="caution">
    <text evidence="4">The sequence shown here is derived from an EMBL/GenBank/DDBJ whole genome shotgun (WGS) entry which is preliminary data.</text>
</comment>
<dbReference type="InterPro" id="IPR036117">
    <property type="entry name" value="DhaL_dom_sf"/>
</dbReference>
<name>A0A553UHD7_9DEIO</name>
<evidence type="ECO:0000256" key="1">
    <source>
        <dbReference type="ARBA" id="ARBA00022679"/>
    </source>
</evidence>
<keyword evidence="2" id="KW-0418">Kinase</keyword>
<evidence type="ECO:0000313" key="4">
    <source>
        <dbReference type="EMBL" id="TSA79628.1"/>
    </source>
</evidence>
<sequence length="214" mass="21804">MSETVSGAEVEAALRRAAGRLLELRDHLNRLDAEVGDGDSGLTAEKGALGLIAYLDATPPGDDLGRWLAGAGMAYNRAAPSTMGALMATAFMRAGKGVMGQSTLSAADLAAMLLAADQGIQERGKVKPGDKTIVDAVHPAALAFDAAVQAGRPLTEAAQEMLAAARAGRDAAAPLRGQVGRANWVGERTEGKLDPGTVLFVSALEAVLQADASG</sequence>
<dbReference type="InterPro" id="IPR004007">
    <property type="entry name" value="DhaL_dom"/>
</dbReference>
<dbReference type="GO" id="GO:0005829">
    <property type="term" value="C:cytosol"/>
    <property type="evidence" value="ECO:0007669"/>
    <property type="project" value="TreeGrafter"/>
</dbReference>
<dbReference type="Gene3D" id="1.25.40.340">
    <property type="match status" value="1"/>
</dbReference>
<proteinExistence type="predicted"/>
<dbReference type="OrthoDB" id="9800291at2"/>
<keyword evidence="5" id="KW-1185">Reference proteome</keyword>
<dbReference type="SUPFAM" id="SSF101473">
    <property type="entry name" value="DhaL-like"/>
    <property type="match status" value="1"/>
</dbReference>
<accession>A0A553UHD7</accession>
<reference evidence="4 5" key="1">
    <citation type="submission" date="2019-07" db="EMBL/GenBank/DDBJ databases">
        <title>Deinococcus detaillus sp. nov., isolated from humus soil in Antarctica.</title>
        <authorList>
            <person name="Zhang K."/>
        </authorList>
    </citation>
    <scope>NUCLEOTIDE SEQUENCE [LARGE SCALE GENOMIC DNA]</scope>
    <source>
        <strain evidence="4 5">H1</strain>
    </source>
</reference>
<dbReference type="InterPro" id="IPR050861">
    <property type="entry name" value="Dihydroxyacetone_Kinase"/>
</dbReference>
<dbReference type="PANTHER" id="PTHR28629:SF4">
    <property type="entry name" value="TRIOKINASE_FMN CYCLASE"/>
    <property type="match status" value="1"/>
</dbReference>